<name>A0A8H7D1N4_9AGAR</name>
<evidence type="ECO:0000313" key="1">
    <source>
        <dbReference type="EMBL" id="KAF7355811.1"/>
    </source>
</evidence>
<organism evidence="1 2">
    <name type="scientific">Mycena venus</name>
    <dbReference type="NCBI Taxonomy" id="2733690"/>
    <lineage>
        <taxon>Eukaryota</taxon>
        <taxon>Fungi</taxon>
        <taxon>Dikarya</taxon>
        <taxon>Basidiomycota</taxon>
        <taxon>Agaricomycotina</taxon>
        <taxon>Agaricomycetes</taxon>
        <taxon>Agaricomycetidae</taxon>
        <taxon>Agaricales</taxon>
        <taxon>Marasmiineae</taxon>
        <taxon>Mycenaceae</taxon>
        <taxon>Mycena</taxon>
    </lineage>
</organism>
<accession>A0A8H7D1N4</accession>
<sequence>MRRLRFLPRAKLEPTSIPSNQTSCSHSIFSDVMWNSLCALRDSADAFPPLKSVVGGVVALWEIAERAKNSKTDARDIALQARDILNVIADAVPDESDITLPMLKSIERFTIALDEIRSSMAAIALTGGLSRFTHLRGNERMVQEIKARLDHEYRIFLAASALRAELQQKRIAAQQAQHQMRTQSDIKMVSAASDTLLCDSALLNV</sequence>
<protein>
    <submittedName>
        <fullName evidence="1">Uncharacterized protein</fullName>
    </submittedName>
</protein>
<dbReference type="Proteomes" id="UP000620124">
    <property type="component" value="Unassembled WGS sequence"/>
</dbReference>
<dbReference type="CDD" id="cd21037">
    <property type="entry name" value="MLKL_NTD"/>
    <property type="match status" value="1"/>
</dbReference>
<reference evidence="1" key="1">
    <citation type="submission" date="2020-05" db="EMBL/GenBank/DDBJ databases">
        <title>Mycena genomes resolve the evolution of fungal bioluminescence.</title>
        <authorList>
            <person name="Tsai I.J."/>
        </authorList>
    </citation>
    <scope>NUCLEOTIDE SEQUENCE</scope>
    <source>
        <strain evidence="1">CCC161011</strain>
    </source>
</reference>
<dbReference type="AlphaFoldDB" id="A0A8H7D1N4"/>
<evidence type="ECO:0000313" key="2">
    <source>
        <dbReference type="Proteomes" id="UP000620124"/>
    </source>
</evidence>
<keyword evidence="2" id="KW-1185">Reference proteome</keyword>
<dbReference type="EMBL" id="JACAZI010000007">
    <property type="protein sequence ID" value="KAF7355811.1"/>
    <property type="molecule type" value="Genomic_DNA"/>
</dbReference>
<dbReference type="InterPro" id="IPR059179">
    <property type="entry name" value="MLKL-like_MCAfunc"/>
</dbReference>
<comment type="caution">
    <text evidence="1">The sequence shown here is derived from an EMBL/GenBank/DDBJ whole genome shotgun (WGS) entry which is preliminary data.</text>
</comment>
<dbReference type="OrthoDB" id="3266391at2759"/>
<gene>
    <name evidence="1" type="ORF">MVEN_00909300</name>
</gene>
<proteinExistence type="predicted"/>